<sequence length="249" mass="28367">MTECKFLSTGDVPQGTPCSGSKSDYEVENITVQSRPRFENTVIIFDWDDTLLASSWLASQGFRLDSLVPREAVDQLKMLETAVVNLLSKAFLFGEVHLVTNGETGWVEMSAEKFLPRVCELLPRVNIVSARSTYQNRFPDSPETWKVEAFRNTLHESFDNKMEVESKCYNKSVQIRNLISFGDSMHERNALKHVTSDMSNTYCKSIKFVERPTLEQLERQLKIISGSFEYVCTHGGNLDLMLVVEMLCN</sequence>
<reference evidence="1" key="1">
    <citation type="submission" date="2021-01" db="EMBL/GenBank/DDBJ databases">
        <authorList>
            <person name="Corre E."/>
            <person name="Pelletier E."/>
            <person name="Niang G."/>
            <person name="Scheremetjew M."/>
            <person name="Finn R."/>
            <person name="Kale V."/>
            <person name="Holt S."/>
            <person name="Cochrane G."/>
            <person name="Meng A."/>
            <person name="Brown T."/>
            <person name="Cohen L."/>
        </authorList>
    </citation>
    <scope>NUCLEOTIDE SEQUENCE</scope>
    <source>
        <strain evidence="1">CCCM 845</strain>
    </source>
</reference>
<dbReference type="EMBL" id="HBHN01015461">
    <property type="protein sequence ID" value="CAD9726444.1"/>
    <property type="molecule type" value="Transcribed_RNA"/>
</dbReference>
<organism evidence="1">
    <name type="scientific">Prorocentrum micans</name>
    <name type="common">Red tide dinoflagellate</name>
    <dbReference type="NCBI Taxonomy" id="2945"/>
    <lineage>
        <taxon>Eukaryota</taxon>
        <taxon>Sar</taxon>
        <taxon>Alveolata</taxon>
        <taxon>Dinophyceae</taxon>
        <taxon>Prorocentrales</taxon>
        <taxon>Prorocentraceae</taxon>
        <taxon>Prorocentrum</taxon>
    </lineage>
</organism>
<dbReference type="AlphaFoldDB" id="A0A7S2TDU8"/>
<dbReference type="PANTHER" id="PTHR38899">
    <property type="entry name" value="DOMAIN OOKINETE PROTEIN, PUTATIVE-RELATED"/>
    <property type="match status" value="1"/>
</dbReference>
<evidence type="ECO:0000313" key="1">
    <source>
        <dbReference type="EMBL" id="CAD9726444.1"/>
    </source>
</evidence>
<proteinExistence type="predicted"/>
<gene>
    <name evidence="1" type="ORF">PMIC02512_LOCUS3894</name>
</gene>
<accession>A0A7S2TDU8</accession>
<name>A0A7S2TDU8_PROMC</name>
<dbReference type="CDD" id="cd01427">
    <property type="entry name" value="HAD_like"/>
    <property type="match status" value="1"/>
</dbReference>
<protein>
    <submittedName>
        <fullName evidence="1">Uncharacterized protein</fullName>
    </submittedName>
</protein>
<dbReference type="PANTHER" id="PTHR38899:SF1">
    <property type="entry name" value="PROTEIN KINASE"/>
    <property type="match status" value="1"/>
</dbReference>